<dbReference type="AlphaFoldDB" id="A0A087TW09"/>
<dbReference type="SUPFAM" id="SSF57501">
    <property type="entry name" value="Cystine-knot cytokines"/>
    <property type="match status" value="1"/>
</dbReference>
<keyword evidence="7" id="KW-0732">Signal</keyword>
<dbReference type="SMART" id="SM00204">
    <property type="entry name" value="TGFB"/>
    <property type="match status" value="1"/>
</dbReference>
<evidence type="ECO:0000256" key="3">
    <source>
        <dbReference type="ARBA" id="ARBA00022525"/>
    </source>
</evidence>
<name>A0A087TW09_STEMI</name>
<evidence type="ECO:0000313" key="10">
    <source>
        <dbReference type="Proteomes" id="UP000054359"/>
    </source>
</evidence>
<dbReference type="OMA" id="NDYHHSK"/>
<dbReference type="EMBL" id="KK117010">
    <property type="protein sequence ID" value="KFM69298.1"/>
    <property type="molecule type" value="Genomic_DNA"/>
</dbReference>
<dbReference type="InterPro" id="IPR017948">
    <property type="entry name" value="TGFb_CS"/>
</dbReference>
<dbReference type="Proteomes" id="UP000054359">
    <property type="component" value="Unassembled WGS sequence"/>
</dbReference>
<dbReference type="GO" id="GO:0005125">
    <property type="term" value="F:cytokine activity"/>
    <property type="evidence" value="ECO:0007669"/>
    <property type="project" value="TreeGrafter"/>
</dbReference>
<evidence type="ECO:0000313" key="9">
    <source>
        <dbReference type="EMBL" id="KFM69298.1"/>
    </source>
</evidence>
<evidence type="ECO:0000256" key="7">
    <source>
        <dbReference type="SAM" id="SignalP"/>
    </source>
</evidence>
<reference evidence="9 10" key="1">
    <citation type="submission" date="2013-11" db="EMBL/GenBank/DDBJ databases">
        <title>Genome sequencing of Stegodyphus mimosarum.</title>
        <authorList>
            <person name="Bechsgaard J."/>
        </authorList>
    </citation>
    <scope>NUCLEOTIDE SEQUENCE [LARGE SCALE GENOMIC DNA]</scope>
</reference>
<dbReference type="Pfam" id="PF00019">
    <property type="entry name" value="TGF_beta"/>
    <property type="match status" value="1"/>
</dbReference>
<feature type="signal peptide" evidence="7">
    <location>
        <begin position="1"/>
        <end position="23"/>
    </location>
</feature>
<evidence type="ECO:0000256" key="4">
    <source>
        <dbReference type="ARBA" id="ARBA00023030"/>
    </source>
</evidence>
<dbReference type="GO" id="GO:0008083">
    <property type="term" value="F:growth factor activity"/>
    <property type="evidence" value="ECO:0007669"/>
    <property type="project" value="UniProtKB-KW"/>
</dbReference>
<feature type="chain" id="PRO_5001830000" evidence="7">
    <location>
        <begin position="24"/>
        <end position="338"/>
    </location>
</feature>
<feature type="domain" description="TGF-beta family profile" evidence="8">
    <location>
        <begin position="272"/>
        <end position="338"/>
    </location>
</feature>
<evidence type="ECO:0000256" key="1">
    <source>
        <dbReference type="ARBA" id="ARBA00004613"/>
    </source>
</evidence>
<protein>
    <submittedName>
        <fullName evidence="9">Dorsalin-1</fullName>
    </submittedName>
</protein>
<keyword evidence="4 6" id="KW-0339">Growth factor</keyword>
<evidence type="ECO:0000259" key="8">
    <source>
        <dbReference type="PROSITE" id="PS51362"/>
    </source>
</evidence>
<keyword evidence="3" id="KW-0964">Secreted</keyword>
<dbReference type="Gene3D" id="2.10.90.10">
    <property type="entry name" value="Cystine-knot cytokines"/>
    <property type="match status" value="1"/>
</dbReference>
<dbReference type="Gene3D" id="2.60.120.970">
    <property type="match status" value="1"/>
</dbReference>
<keyword evidence="10" id="KW-1185">Reference proteome</keyword>
<dbReference type="Pfam" id="PF00688">
    <property type="entry name" value="TGFb_propeptide"/>
    <property type="match status" value="1"/>
</dbReference>
<proteinExistence type="inferred from homology"/>
<dbReference type="OrthoDB" id="5987191at2759"/>
<dbReference type="PANTHER" id="PTHR11848:SF308">
    <property type="entry name" value="BMP-LIKE PROTEIN UNC-129"/>
    <property type="match status" value="1"/>
</dbReference>
<dbReference type="STRING" id="407821.A0A087TW09"/>
<dbReference type="InterPro" id="IPR001839">
    <property type="entry name" value="TGF-b_C"/>
</dbReference>
<comment type="subcellular location">
    <subcellularLocation>
        <location evidence="1">Secreted</location>
    </subcellularLocation>
</comment>
<gene>
    <name evidence="9" type="ORF">X975_03066</name>
</gene>
<evidence type="ECO:0000256" key="5">
    <source>
        <dbReference type="ARBA" id="ARBA00023157"/>
    </source>
</evidence>
<keyword evidence="5" id="KW-1015">Disulfide bond</keyword>
<dbReference type="PROSITE" id="PS51362">
    <property type="entry name" value="TGF_BETA_2"/>
    <property type="match status" value="1"/>
</dbReference>
<accession>A0A087TW09</accession>
<dbReference type="PANTHER" id="PTHR11848">
    <property type="entry name" value="TGF-BETA FAMILY"/>
    <property type="match status" value="1"/>
</dbReference>
<feature type="non-terminal residue" evidence="9">
    <location>
        <position position="338"/>
    </location>
</feature>
<evidence type="ECO:0000256" key="6">
    <source>
        <dbReference type="RuleBase" id="RU000354"/>
    </source>
</evidence>
<dbReference type="GO" id="GO:0005615">
    <property type="term" value="C:extracellular space"/>
    <property type="evidence" value="ECO:0007669"/>
    <property type="project" value="TreeGrafter"/>
</dbReference>
<organism evidence="9 10">
    <name type="scientific">Stegodyphus mimosarum</name>
    <name type="common">African social velvet spider</name>
    <dbReference type="NCBI Taxonomy" id="407821"/>
    <lineage>
        <taxon>Eukaryota</taxon>
        <taxon>Metazoa</taxon>
        <taxon>Ecdysozoa</taxon>
        <taxon>Arthropoda</taxon>
        <taxon>Chelicerata</taxon>
        <taxon>Arachnida</taxon>
        <taxon>Araneae</taxon>
        <taxon>Araneomorphae</taxon>
        <taxon>Entelegynae</taxon>
        <taxon>Eresoidea</taxon>
        <taxon>Eresidae</taxon>
        <taxon>Stegodyphus</taxon>
    </lineage>
</organism>
<dbReference type="InterPro" id="IPR029034">
    <property type="entry name" value="Cystine-knot_cytokine"/>
</dbReference>
<dbReference type="InterPro" id="IPR015615">
    <property type="entry name" value="TGF-beta-rel"/>
</dbReference>
<comment type="similarity">
    <text evidence="2 6">Belongs to the TGF-beta family.</text>
</comment>
<evidence type="ECO:0000256" key="2">
    <source>
        <dbReference type="ARBA" id="ARBA00006656"/>
    </source>
</evidence>
<sequence>MEYISSRILLILWVMVVWTTSNSTGHPHEFGLSSSNGHGNHSQEALQRLLRVFGLEGRLPETKHQPRPPKYMLDLYRSLTDDPQMPQSFRHGANTVRSFFDKGDSDEAGPYNFNLSNTIPTHEEVIDAEFHLFIHRNAPKLHHGSHIIQILLYDDLKDSPASLLEARLISAHTTGWEVFKVTNAVKKWLASPGHNKGLSVQILDSSGREWPARRVHRMLNFRRPILIVFSRDSRSSTSSKLRKATNENVAFQYLGMNENRIPQQVSEESSVRSTRSASATESGQCTRQELRVDFDRLGWSTWIISPEWYDAYVCTGACAFPLGQNQRPSNHATVQSIV</sequence>
<dbReference type="PROSITE" id="PS00250">
    <property type="entry name" value="TGF_BETA_1"/>
    <property type="match status" value="1"/>
</dbReference>
<dbReference type="InterPro" id="IPR001111">
    <property type="entry name" value="TGF-b_propeptide"/>
</dbReference>